<reference evidence="19 20" key="1">
    <citation type="submission" date="2017-08" db="EMBL/GenBank/DDBJ databases">
        <authorList>
            <person name="de Groot N.N."/>
        </authorList>
    </citation>
    <scope>NUCLEOTIDE SEQUENCE [LARGE SCALE GENOMIC DNA]</scope>
    <source>
        <strain evidence="19 20">JC85</strain>
    </source>
</reference>
<keyword evidence="11" id="KW-0547">Nucleotide-binding</keyword>
<dbReference type="GO" id="GO:0004673">
    <property type="term" value="F:protein histidine kinase activity"/>
    <property type="evidence" value="ECO:0007669"/>
    <property type="project" value="UniProtKB-EC"/>
</dbReference>
<feature type="domain" description="PAS" evidence="17">
    <location>
        <begin position="393"/>
        <end position="463"/>
    </location>
</feature>
<keyword evidence="9" id="KW-0808">Transferase</keyword>
<organism evidence="19 20">
    <name type="scientific">Rhizobium subbaraonis</name>
    <dbReference type="NCBI Taxonomy" id="908946"/>
    <lineage>
        <taxon>Bacteria</taxon>
        <taxon>Pseudomonadati</taxon>
        <taxon>Pseudomonadota</taxon>
        <taxon>Alphaproteobacteria</taxon>
        <taxon>Hyphomicrobiales</taxon>
        <taxon>Rhizobiaceae</taxon>
        <taxon>Rhizobium/Agrobacterium group</taxon>
        <taxon>Rhizobium</taxon>
    </lineage>
</organism>
<sequence>MLNAADDRTQTEMRDDLRETVKQQLVVFACNAQMDIVQWIAPARPGDHTRLADTSIDCLSIDKALVGKLREVGRIALSQTGLVTNDLALADGVTVRISAQRQGETDADPAVMFTLVSDLPQQHEDASSCPNSEPRNAQFRLALDGALDGFMLFESVRDGSGQIVDFQWSYANSAAAEIIGKDPIWFEGRRLLVEMPGNRTDGLFDAYKSVVERGTPWVQNFPYRHEGLDIFVRAVATKVNDGFAVMFADLSEQKRAEARSTAMEERFRLALQAGGGIGAWDWDIVNDRVYADEAFLHFFGTIGYDREVGLPVSAFTDRIHPDDRAQVQAKIAEALAIGGDFVAEYRVTDAEGRERWAMARGQCKTANGNPVNFPGVLIDVTARRRMEDALLHSEQRLKAIVNSIDQMIWSTLPDGHHDYFNERWYEFTGVEKGTTDGDGWSELFHPDDQARTWETWRHSLSTGEPYHIEYRLRHRTGVYRWVVGKALPLRGSDGTIVRWYGTCTDVHDLKTAEAQKELIARELSHRIKNLFSVIQSIAQLSSRYHPEAREFVSDFRTRLNALASSNDIILPQQNTEQPGAYCLNELLDRILGPFVGADDTRCALAGPAILCTGHTLTPLALVFHELATNSVKYGALSVPAGKVSVQWSIGESSILLRWQETGGPHIAGPPAQLGFGSFLLGKAVTAQLDAKLDHIWREEGLQVDVKLPFGDAFRSS</sequence>
<evidence type="ECO:0000256" key="9">
    <source>
        <dbReference type="ARBA" id="ARBA00022679"/>
    </source>
</evidence>
<dbReference type="Pfam" id="PF07536">
    <property type="entry name" value="HWE_HK"/>
    <property type="match status" value="1"/>
</dbReference>
<evidence type="ECO:0000256" key="11">
    <source>
        <dbReference type="ARBA" id="ARBA00022741"/>
    </source>
</evidence>
<evidence type="ECO:0000256" key="15">
    <source>
        <dbReference type="ARBA" id="ARBA00023026"/>
    </source>
</evidence>
<dbReference type="InterPro" id="IPR035965">
    <property type="entry name" value="PAS-like_dom_sf"/>
</dbReference>
<feature type="domain" description="PAC" evidence="18">
    <location>
        <begin position="466"/>
        <end position="518"/>
    </location>
</feature>
<dbReference type="GO" id="GO:0005524">
    <property type="term" value="F:ATP binding"/>
    <property type="evidence" value="ECO:0007669"/>
    <property type="project" value="UniProtKB-KW"/>
</dbReference>
<dbReference type="OrthoDB" id="341208at2"/>
<dbReference type="InterPro" id="IPR011102">
    <property type="entry name" value="Sig_transdc_His_kinase_HWE"/>
</dbReference>
<dbReference type="FunFam" id="3.30.450.20:FF:000099">
    <property type="entry name" value="Sensory box sensor histidine kinase"/>
    <property type="match status" value="1"/>
</dbReference>
<evidence type="ECO:0000256" key="1">
    <source>
        <dbReference type="ARBA" id="ARBA00000085"/>
    </source>
</evidence>
<keyword evidence="12" id="KW-0418">Kinase</keyword>
<dbReference type="PROSITE" id="PS50112">
    <property type="entry name" value="PAS"/>
    <property type="match status" value="1"/>
</dbReference>
<evidence type="ECO:0000256" key="12">
    <source>
        <dbReference type="ARBA" id="ARBA00022777"/>
    </source>
</evidence>
<accession>A0A285V2S4</accession>
<keyword evidence="14" id="KW-0157">Chromophore</keyword>
<evidence type="ECO:0000256" key="6">
    <source>
        <dbReference type="ARBA" id="ARBA00022606"/>
    </source>
</evidence>
<dbReference type="GO" id="GO:0009881">
    <property type="term" value="F:photoreceptor activity"/>
    <property type="evidence" value="ECO:0007669"/>
    <property type="project" value="UniProtKB-KW"/>
</dbReference>
<comment type="catalytic activity">
    <reaction evidence="1">
        <text>ATP + protein L-histidine = ADP + protein N-phospho-L-histidine.</text>
        <dbReference type="EC" id="2.7.13.3"/>
    </reaction>
</comment>
<dbReference type="Gene3D" id="3.30.450.20">
    <property type="entry name" value="PAS domain"/>
    <property type="match status" value="3"/>
</dbReference>
<dbReference type="NCBIfam" id="TIGR00229">
    <property type="entry name" value="sensory_box"/>
    <property type="match status" value="2"/>
</dbReference>
<keyword evidence="10" id="KW-0677">Repeat</keyword>
<dbReference type="EMBL" id="OBQD01000028">
    <property type="protein sequence ID" value="SOC47316.1"/>
    <property type="molecule type" value="Genomic_DNA"/>
</dbReference>
<keyword evidence="16" id="KW-0675">Receptor</keyword>
<dbReference type="PANTHER" id="PTHR41523:SF8">
    <property type="entry name" value="ETHYLENE RESPONSE SENSOR PROTEIN"/>
    <property type="match status" value="1"/>
</dbReference>
<dbReference type="InterPro" id="IPR000014">
    <property type="entry name" value="PAS"/>
</dbReference>
<protein>
    <recommendedName>
        <fullName evidence="3">Blue-light-activated histidine kinase</fullName>
        <ecNumber evidence="2">2.7.13.3</ecNumber>
    </recommendedName>
</protein>
<dbReference type="RefSeq" id="WP_097142939.1">
    <property type="nucleotide sequence ID" value="NZ_OBQD01000028.1"/>
</dbReference>
<keyword evidence="5" id="KW-0597">Phosphoprotein</keyword>
<keyword evidence="8" id="KW-0288">FMN</keyword>
<evidence type="ECO:0000259" key="18">
    <source>
        <dbReference type="PROSITE" id="PS50113"/>
    </source>
</evidence>
<dbReference type="SMART" id="SM00086">
    <property type="entry name" value="PAC"/>
    <property type="match status" value="2"/>
</dbReference>
<dbReference type="Pfam" id="PF08447">
    <property type="entry name" value="PAS_3"/>
    <property type="match status" value="2"/>
</dbReference>
<dbReference type="AlphaFoldDB" id="A0A285V2S4"/>
<dbReference type="InterPro" id="IPR001610">
    <property type="entry name" value="PAC"/>
</dbReference>
<evidence type="ECO:0000256" key="10">
    <source>
        <dbReference type="ARBA" id="ARBA00022737"/>
    </source>
</evidence>
<dbReference type="PROSITE" id="PS50113">
    <property type="entry name" value="PAC"/>
    <property type="match status" value="2"/>
</dbReference>
<name>A0A285V2S4_9HYPH</name>
<evidence type="ECO:0000256" key="4">
    <source>
        <dbReference type="ARBA" id="ARBA00022543"/>
    </source>
</evidence>
<dbReference type="CDD" id="cd00130">
    <property type="entry name" value="PAS"/>
    <property type="match status" value="2"/>
</dbReference>
<dbReference type="SMART" id="SM00091">
    <property type="entry name" value="PAS"/>
    <property type="match status" value="2"/>
</dbReference>
<proteinExistence type="predicted"/>
<dbReference type="SMART" id="SM00911">
    <property type="entry name" value="HWE_HK"/>
    <property type="match status" value="1"/>
</dbReference>
<keyword evidence="6" id="KW-0716">Sensory transduction</keyword>
<keyword evidence="20" id="KW-1185">Reference proteome</keyword>
<evidence type="ECO:0000313" key="19">
    <source>
        <dbReference type="EMBL" id="SOC47316.1"/>
    </source>
</evidence>
<keyword evidence="7" id="KW-0285">Flavoprotein</keyword>
<evidence type="ECO:0000256" key="8">
    <source>
        <dbReference type="ARBA" id="ARBA00022643"/>
    </source>
</evidence>
<evidence type="ECO:0000256" key="3">
    <source>
        <dbReference type="ARBA" id="ARBA00021740"/>
    </source>
</evidence>
<dbReference type="InterPro" id="IPR000700">
    <property type="entry name" value="PAS-assoc_C"/>
</dbReference>
<dbReference type="SUPFAM" id="SSF55785">
    <property type="entry name" value="PYP-like sensor domain (PAS domain)"/>
    <property type="match status" value="3"/>
</dbReference>
<evidence type="ECO:0000256" key="16">
    <source>
        <dbReference type="ARBA" id="ARBA00023170"/>
    </source>
</evidence>
<evidence type="ECO:0000256" key="7">
    <source>
        <dbReference type="ARBA" id="ARBA00022630"/>
    </source>
</evidence>
<feature type="domain" description="PAC" evidence="18">
    <location>
        <begin position="341"/>
        <end position="392"/>
    </location>
</feature>
<keyword evidence="15" id="KW-0843">Virulence</keyword>
<evidence type="ECO:0000256" key="13">
    <source>
        <dbReference type="ARBA" id="ARBA00022840"/>
    </source>
</evidence>
<evidence type="ECO:0000256" key="14">
    <source>
        <dbReference type="ARBA" id="ARBA00022991"/>
    </source>
</evidence>
<gene>
    <name evidence="19" type="ORF">SAMN05892877_12849</name>
</gene>
<keyword evidence="4" id="KW-0600">Photoreceptor protein</keyword>
<evidence type="ECO:0000259" key="17">
    <source>
        <dbReference type="PROSITE" id="PS50112"/>
    </source>
</evidence>
<evidence type="ECO:0000256" key="5">
    <source>
        <dbReference type="ARBA" id="ARBA00022553"/>
    </source>
</evidence>
<dbReference type="InterPro" id="IPR013655">
    <property type="entry name" value="PAS_fold_3"/>
</dbReference>
<dbReference type="EC" id="2.7.13.3" evidence="2"/>
<keyword evidence="13" id="KW-0067">ATP-binding</keyword>
<evidence type="ECO:0000256" key="2">
    <source>
        <dbReference type="ARBA" id="ARBA00012438"/>
    </source>
</evidence>
<dbReference type="PANTHER" id="PTHR41523">
    <property type="entry name" value="TWO-COMPONENT SYSTEM SENSOR PROTEIN"/>
    <property type="match status" value="1"/>
</dbReference>
<evidence type="ECO:0000313" key="20">
    <source>
        <dbReference type="Proteomes" id="UP000219167"/>
    </source>
</evidence>
<dbReference type="Proteomes" id="UP000219167">
    <property type="component" value="Unassembled WGS sequence"/>
</dbReference>